<dbReference type="Proteomes" id="UP000694044">
    <property type="component" value="Unassembled WGS sequence"/>
</dbReference>
<comment type="caution">
    <text evidence="2">The sequence shown here is derived from an EMBL/GenBank/DDBJ whole genome shotgun (WGS) entry which is preliminary data.</text>
</comment>
<evidence type="ECO:0000313" key="2">
    <source>
        <dbReference type="EMBL" id="KAG7375823.1"/>
    </source>
</evidence>
<evidence type="ECO:0008006" key="4">
    <source>
        <dbReference type="Google" id="ProtNLM"/>
    </source>
</evidence>
<gene>
    <name evidence="2" type="ORF">PHYPSEUDO_015187</name>
</gene>
<proteinExistence type="predicted"/>
<dbReference type="AlphaFoldDB" id="A0A8T1V650"/>
<organism evidence="2 3">
    <name type="scientific">Phytophthora pseudosyringae</name>
    <dbReference type="NCBI Taxonomy" id="221518"/>
    <lineage>
        <taxon>Eukaryota</taxon>
        <taxon>Sar</taxon>
        <taxon>Stramenopiles</taxon>
        <taxon>Oomycota</taxon>
        <taxon>Peronosporomycetes</taxon>
        <taxon>Peronosporales</taxon>
        <taxon>Peronosporaceae</taxon>
        <taxon>Phytophthora</taxon>
    </lineage>
</organism>
<keyword evidence="3" id="KW-1185">Reference proteome</keyword>
<name>A0A8T1V650_9STRA</name>
<dbReference type="EMBL" id="JAGDFM010000912">
    <property type="protein sequence ID" value="KAG7375823.1"/>
    <property type="molecule type" value="Genomic_DNA"/>
</dbReference>
<evidence type="ECO:0000313" key="3">
    <source>
        <dbReference type="Proteomes" id="UP000694044"/>
    </source>
</evidence>
<feature type="region of interest" description="Disordered" evidence="1">
    <location>
        <begin position="37"/>
        <end position="79"/>
    </location>
</feature>
<sequence length="330" mass="37603">MGDSPFRRPSPRDVLMTGWALHPPNSEQLSDAVIGSVVQRSRTSERTCSSSSRSVGPPDWETHEDSTRSAESNAKAREEQHVATAELVLWERQRLRELRRLRQVRYRRKKDKYMHSLEEETAQLRRSIDQLERCRWSVSTATLAGQSAWSVVAAYFRLFRYGWRECAVKSPWGEAQPSTQSDFLRASMAADVAFNTARGVDTMRQSWQRLSHWFPGLELELEHLHKDEAGPLVASTTTTVTFSQQTLRLVFPHLHTSDDSRDVALRNRLVGQTIVMRGWARFEWDGRITSAVSESDMLTPMLSLLGCLGDVARVFEAALLTPEFQLKTPS</sequence>
<reference evidence="2" key="1">
    <citation type="submission" date="2021-02" db="EMBL/GenBank/DDBJ databases">
        <authorList>
            <person name="Palmer J.M."/>
        </authorList>
    </citation>
    <scope>NUCLEOTIDE SEQUENCE</scope>
    <source>
        <strain evidence="2">SCRP734</strain>
    </source>
</reference>
<accession>A0A8T1V650</accession>
<evidence type="ECO:0000256" key="1">
    <source>
        <dbReference type="SAM" id="MobiDB-lite"/>
    </source>
</evidence>
<feature type="compositionally biased region" description="Basic and acidic residues" evidence="1">
    <location>
        <begin position="60"/>
        <end position="79"/>
    </location>
</feature>
<dbReference type="OrthoDB" id="112590at2759"/>
<protein>
    <recommendedName>
        <fullName evidence="4">Bzip transcription factor</fullName>
    </recommendedName>
</protein>